<organism evidence="3 4">
    <name type="scientific">Anaerobacillus arseniciselenatis</name>
    <dbReference type="NCBI Taxonomy" id="85682"/>
    <lineage>
        <taxon>Bacteria</taxon>
        <taxon>Bacillati</taxon>
        <taxon>Bacillota</taxon>
        <taxon>Bacilli</taxon>
        <taxon>Bacillales</taxon>
        <taxon>Bacillaceae</taxon>
        <taxon>Anaerobacillus</taxon>
    </lineage>
</organism>
<dbReference type="InterPro" id="IPR017944">
    <property type="entry name" value="KaiA/RbsU_helical_domain_sf"/>
</dbReference>
<keyword evidence="4" id="KW-1185">Reference proteome</keyword>
<dbReference type="InterPro" id="IPR001932">
    <property type="entry name" value="PPM-type_phosphatase-like_dom"/>
</dbReference>
<dbReference type="PANTHER" id="PTHR43156:SF15">
    <property type="entry name" value="PHOSPHOSERINE PHOSPHATASE RSBU"/>
    <property type="match status" value="1"/>
</dbReference>
<dbReference type="FunFam" id="3.60.40.10:FF:000045">
    <property type="entry name" value="Stage II sporulation protein E"/>
    <property type="match status" value="1"/>
</dbReference>
<evidence type="ECO:0000259" key="2">
    <source>
        <dbReference type="PROSITE" id="PS51746"/>
    </source>
</evidence>
<evidence type="ECO:0000256" key="1">
    <source>
        <dbReference type="ARBA" id="ARBA00022801"/>
    </source>
</evidence>
<dbReference type="SMART" id="SM00331">
    <property type="entry name" value="PP2C_SIG"/>
    <property type="match status" value="1"/>
</dbReference>
<dbReference type="Proteomes" id="UP000180098">
    <property type="component" value="Unassembled WGS sequence"/>
</dbReference>
<gene>
    <name evidence="3" type="ORF">BKP35_05905</name>
</gene>
<dbReference type="AlphaFoldDB" id="A0A1S2LQV6"/>
<proteinExistence type="predicted"/>
<dbReference type="Gene3D" id="1.10.1240.30">
    <property type="entry name" value="KaiA/RbsU domain"/>
    <property type="match status" value="1"/>
</dbReference>
<dbReference type="SUPFAM" id="SSF101215">
    <property type="entry name" value="KaiA/RbsU domain"/>
    <property type="match status" value="1"/>
</dbReference>
<dbReference type="Gene3D" id="3.60.40.10">
    <property type="entry name" value="PPM-type phosphatase domain"/>
    <property type="match status" value="1"/>
</dbReference>
<dbReference type="GO" id="GO:0016791">
    <property type="term" value="F:phosphatase activity"/>
    <property type="evidence" value="ECO:0007669"/>
    <property type="project" value="TreeGrafter"/>
</dbReference>
<dbReference type="PROSITE" id="PS51746">
    <property type="entry name" value="PPM_2"/>
    <property type="match status" value="1"/>
</dbReference>
<name>A0A1S2LQV6_9BACI</name>
<dbReference type="Pfam" id="PF07228">
    <property type="entry name" value="SpoIIE"/>
    <property type="match status" value="1"/>
</dbReference>
<dbReference type="InterPro" id="IPR036457">
    <property type="entry name" value="PPM-type-like_dom_sf"/>
</dbReference>
<comment type="caution">
    <text evidence="3">The sequence shown here is derived from an EMBL/GenBank/DDBJ whole genome shotgun (WGS) entry which is preliminary data.</text>
</comment>
<feature type="domain" description="PPM-type phosphatase" evidence="2">
    <location>
        <begin position="124"/>
        <end position="335"/>
    </location>
</feature>
<dbReference type="EMBL" id="MLQQ01000005">
    <property type="protein sequence ID" value="OIJ14580.1"/>
    <property type="molecule type" value="Genomic_DNA"/>
</dbReference>
<sequence>MEKTDVSLQEMYKSILEGYLHTGSEHALYEAQQFSRQLIKENMTPEEMVNLHVVVARELIPDLPSEVLEANDFLLEVMVGYGLAYREHQSLRDRQQQLESELAVAAQMQQELLPKRIPKSPVLDIGIKTVAADVVSGDYYHFIEDGNDHIGIAVADIIGKGVPAALSMSMIKYAIDSLPEQRLQPSALLENLNRVVEQNISSNMFITMIYGSYDLKEHKFQYSGAGHEPGFYYNHSSRQFVDLNTKGLVLGVMKKAVFKEYEQKLSPGDLIILLSDGVTECRAESGFIERSELTEIIRKYEHLSAQEIVENVYSELEQFQNFQLQDDFTLMILRREV</sequence>
<dbReference type="PANTHER" id="PTHR43156">
    <property type="entry name" value="STAGE II SPORULATION PROTEIN E-RELATED"/>
    <property type="match status" value="1"/>
</dbReference>
<dbReference type="InterPro" id="IPR052016">
    <property type="entry name" value="Bact_Sigma-Reg"/>
</dbReference>
<accession>A0A1S2LQV6</accession>
<protein>
    <submittedName>
        <fullName evidence="3">Phosphoserine phosphatase</fullName>
    </submittedName>
</protein>
<evidence type="ECO:0000313" key="4">
    <source>
        <dbReference type="Proteomes" id="UP000180098"/>
    </source>
</evidence>
<dbReference type="Pfam" id="PF08673">
    <property type="entry name" value="RsbU_N"/>
    <property type="match status" value="1"/>
</dbReference>
<dbReference type="SUPFAM" id="SSF81606">
    <property type="entry name" value="PP2C-like"/>
    <property type="match status" value="1"/>
</dbReference>
<dbReference type="OrthoDB" id="311592at2"/>
<keyword evidence="1" id="KW-0378">Hydrolase</keyword>
<dbReference type="InterPro" id="IPR014787">
    <property type="entry name" value="PSer_Pase_RsbU_N"/>
</dbReference>
<reference evidence="3 4" key="1">
    <citation type="submission" date="2016-10" db="EMBL/GenBank/DDBJ databases">
        <title>Draft genome sequences of four alkaliphilic bacteria belonging to the Anaerobacillus genus.</title>
        <authorList>
            <person name="Bassil N.M."/>
            <person name="Lloyd J.R."/>
        </authorList>
    </citation>
    <scope>NUCLEOTIDE SEQUENCE [LARGE SCALE GENOMIC DNA]</scope>
    <source>
        <strain evidence="3 4">DSM 15340</strain>
    </source>
</reference>
<evidence type="ECO:0000313" key="3">
    <source>
        <dbReference type="EMBL" id="OIJ14580.1"/>
    </source>
</evidence>
<dbReference type="RefSeq" id="WP_071312461.1">
    <property type="nucleotide sequence ID" value="NZ_MLQQ01000005.1"/>
</dbReference>